<dbReference type="AlphaFoldDB" id="A0A8B8F430"/>
<accession>A0A8B8F430</accession>
<organism evidence="1 2">
    <name type="scientific">Sipha flava</name>
    <name type="common">yellow sugarcane aphid</name>
    <dbReference type="NCBI Taxonomy" id="143950"/>
    <lineage>
        <taxon>Eukaryota</taxon>
        <taxon>Metazoa</taxon>
        <taxon>Ecdysozoa</taxon>
        <taxon>Arthropoda</taxon>
        <taxon>Hexapoda</taxon>
        <taxon>Insecta</taxon>
        <taxon>Pterygota</taxon>
        <taxon>Neoptera</taxon>
        <taxon>Paraneoptera</taxon>
        <taxon>Hemiptera</taxon>
        <taxon>Sternorrhyncha</taxon>
        <taxon>Aphidomorpha</taxon>
        <taxon>Aphidoidea</taxon>
        <taxon>Aphididae</taxon>
        <taxon>Sipha</taxon>
    </lineage>
</organism>
<protein>
    <submittedName>
        <fullName evidence="2">Zinc finger MYM-type protein 5-like</fullName>
    </submittedName>
</protein>
<gene>
    <name evidence="2" type="primary">LOC112679678</name>
</gene>
<dbReference type="Proteomes" id="UP000694846">
    <property type="component" value="Unplaced"/>
</dbReference>
<reference evidence="2" key="1">
    <citation type="submission" date="2025-08" db="UniProtKB">
        <authorList>
            <consortium name="RefSeq"/>
        </authorList>
    </citation>
    <scope>IDENTIFICATION</scope>
    <source>
        <tissue evidence="2">Whole body</tissue>
    </source>
</reference>
<sequence length="167" mass="19791">MKSSRHFSKDYYYMTTKAGIKVPRMWLCYSLVLNKVYCESCWLFADRKNHKLKLNWINGINDWQQLTQKIIKHENCTQHVEAIQLRIIWLKNGTIDKNLEKHISEEAKFWREVLKRLIKIILCLTAGNTALRGNERKANSNSEGNFLRTVKLMAEFDPILSKLLYNE</sequence>
<evidence type="ECO:0000313" key="1">
    <source>
        <dbReference type="Proteomes" id="UP000694846"/>
    </source>
</evidence>
<dbReference type="PANTHER" id="PTHR45749:SF23">
    <property type="entry name" value="ZINC FINGER MYM-TYPE PROTEIN 1-LIKE"/>
    <property type="match status" value="1"/>
</dbReference>
<name>A0A8B8F430_9HEMI</name>
<evidence type="ECO:0000313" key="2">
    <source>
        <dbReference type="RefSeq" id="XP_025405355.1"/>
    </source>
</evidence>
<dbReference type="OrthoDB" id="6620643at2759"/>
<dbReference type="PANTHER" id="PTHR45749">
    <property type="match status" value="1"/>
</dbReference>
<proteinExistence type="predicted"/>
<keyword evidence="1" id="KW-1185">Reference proteome</keyword>
<dbReference type="RefSeq" id="XP_025405355.1">
    <property type="nucleotide sequence ID" value="XM_025549570.1"/>
</dbReference>
<dbReference type="GeneID" id="112679678"/>